<dbReference type="InterPro" id="IPR015860">
    <property type="entry name" value="ABC_transpr_TagH-like"/>
</dbReference>
<dbReference type="SUPFAM" id="SSF52540">
    <property type="entry name" value="P-loop containing nucleoside triphosphate hydrolases"/>
    <property type="match status" value="1"/>
</dbReference>
<dbReference type="InterPro" id="IPR003439">
    <property type="entry name" value="ABC_transporter-like_ATP-bd"/>
</dbReference>
<dbReference type="SMART" id="SM00382">
    <property type="entry name" value="AAA"/>
    <property type="match status" value="1"/>
</dbReference>
<keyword evidence="3" id="KW-0547">Nucleotide-binding</keyword>
<dbReference type="Gene3D" id="3.40.50.300">
    <property type="entry name" value="P-loop containing nucleotide triphosphate hydrolases"/>
    <property type="match status" value="1"/>
</dbReference>
<evidence type="ECO:0000256" key="3">
    <source>
        <dbReference type="ARBA" id="ARBA00022741"/>
    </source>
</evidence>
<organism evidence="6">
    <name type="scientific">Leptolyngbya sp. NK1-12</name>
    <dbReference type="NCBI Taxonomy" id="2547451"/>
    <lineage>
        <taxon>Bacteria</taxon>
        <taxon>Bacillati</taxon>
        <taxon>Cyanobacteriota</taxon>
        <taxon>Cyanophyceae</taxon>
        <taxon>Leptolyngbyales</taxon>
        <taxon>Leptolyngbyaceae</taxon>
        <taxon>Leptolyngbya group</taxon>
        <taxon>Leptolyngbya</taxon>
    </lineage>
</organism>
<dbReference type="EMBL" id="CP053586">
    <property type="protein sequence ID" value="WNZ24402.1"/>
    <property type="molecule type" value="Genomic_DNA"/>
</dbReference>
<dbReference type="PANTHER" id="PTHR46743">
    <property type="entry name" value="TEICHOIC ACIDS EXPORT ATP-BINDING PROTEIN TAGH"/>
    <property type="match status" value="1"/>
</dbReference>
<dbReference type="InterPro" id="IPR027417">
    <property type="entry name" value="P-loop_NTPase"/>
</dbReference>
<dbReference type="GO" id="GO:0005524">
    <property type="term" value="F:ATP binding"/>
    <property type="evidence" value="ECO:0007669"/>
    <property type="project" value="UniProtKB-KW"/>
</dbReference>
<dbReference type="RefSeq" id="WP_316430191.1">
    <property type="nucleotide sequence ID" value="NZ_CP053586.1"/>
</dbReference>
<dbReference type="Pfam" id="PF00005">
    <property type="entry name" value="ABC_tran"/>
    <property type="match status" value="1"/>
</dbReference>
<dbReference type="InterPro" id="IPR050683">
    <property type="entry name" value="Bact_Polysacc_Export_ATP-bd"/>
</dbReference>
<gene>
    <name evidence="6" type="ORF">HJG54_17095</name>
</gene>
<evidence type="ECO:0000256" key="4">
    <source>
        <dbReference type="ARBA" id="ARBA00022840"/>
    </source>
</evidence>
<comment type="similarity">
    <text evidence="1">Belongs to the ABC transporter superfamily.</text>
</comment>
<dbReference type="InterPro" id="IPR003593">
    <property type="entry name" value="AAA+_ATPase"/>
</dbReference>
<evidence type="ECO:0000259" key="5">
    <source>
        <dbReference type="PROSITE" id="PS50893"/>
    </source>
</evidence>
<dbReference type="PANTHER" id="PTHR46743:SF2">
    <property type="entry name" value="TEICHOIC ACIDS EXPORT ATP-BINDING PROTEIN TAGH"/>
    <property type="match status" value="1"/>
</dbReference>
<dbReference type="GO" id="GO:0016887">
    <property type="term" value="F:ATP hydrolysis activity"/>
    <property type="evidence" value="ECO:0007669"/>
    <property type="project" value="InterPro"/>
</dbReference>
<dbReference type="GO" id="GO:0140359">
    <property type="term" value="F:ABC-type transporter activity"/>
    <property type="evidence" value="ECO:0007669"/>
    <property type="project" value="InterPro"/>
</dbReference>
<dbReference type="PROSITE" id="PS00211">
    <property type="entry name" value="ABC_TRANSPORTER_1"/>
    <property type="match status" value="1"/>
</dbReference>
<dbReference type="InterPro" id="IPR017871">
    <property type="entry name" value="ABC_transporter-like_CS"/>
</dbReference>
<reference evidence="6" key="1">
    <citation type="submission" date="2020-05" db="EMBL/GenBank/DDBJ databases">
        <authorList>
            <person name="Zhu T."/>
            <person name="Keshari N."/>
            <person name="Lu X."/>
        </authorList>
    </citation>
    <scope>NUCLEOTIDE SEQUENCE</scope>
    <source>
        <strain evidence="6">NK1-12</strain>
    </source>
</reference>
<evidence type="ECO:0000256" key="2">
    <source>
        <dbReference type="ARBA" id="ARBA00022448"/>
    </source>
</evidence>
<protein>
    <submittedName>
        <fullName evidence="6">ABC transporter ATP-binding protein</fullName>
    </submittedName>
</protein>
<accession>A0AA96WVJ0</accession>
<name>A0AA96WVJ0_9CYAN</name>
<dbReference type="PROSITE" id="PS50893">
    <property type="entry name" value="ABC_TRANSPORTER_2"/>
    <property type="match status" value="1"/>
</dbReference>
<dbReference type="CDD" id="cd03220">
    <property type="entry name" value="ABC_KpsT_Wzt"/>
    <property type="match status" value="1"/>
</dbReference>
<evidence type="ECO:0000313" key="6">
    <source>
        <dbReference type="EMBL" id="WNZ24402.1"/>
    </source>
</evidence>
<evidence type="ECO:0000256" key="1">
    <source>
        <dbReference type="ARBA" id="ARBA00005417"/>
    </source>
</evidence>
<sequence length="259" mass="28682">MREPVISFYNVSKSYPLYGHIRGIKNFLFNFPKSLTSMRQERFEALSNISFEVYEGENFGIIGNNGAGKSTTLGLIAGVLKPNKGRVVVRRRVSPLLALGAGFHAELTGRENVELNGVLLGLTRKEIRRKMDEIIEFSELGDFVNRPVRVYSSGMLARLGFSVVAHLDPEILLIDEVLGVGDIRFQKKCLDKMMSFKDGGVTMVLVTHSVASVMNICDRAMWIDNHQVRMMGDPAEVVEAYCAASNVPINTNAVNKAAL</sequence>
<proteinExistence type="inferred from homology"/>
<keyword evidence="2" id="KW-0813">Transport</keyword>
<dbReference type="GO" id="GO:0016020">
    <property type="term" value="C:membrane"/>
    <property type="evidence" value="ECO:0007669"/>
    <property type="project" value="InterPro"/>
</dbReference>
<feature type="domain" description="ABC transporter" evidence="5">
    <location>
        <begin position="6"/>
        <end position="250"/>
    </location>
</feature>
<dbReference type="AlphaFoldDB" id="A0AA96WVJ0"/>
<keyword evidence="4 6" id="KW-0067">ATP-binding</keyword>